<evidence type="ECO:0000256" key="1">
    <source>
        <dbReference type="SAM" id="Phobius"/>
    </source>
</evidence>
<keyword evidence="3" id="KW-1185">Reference proteome</keyword>
<gene>
    <name evidence="2" type="ORF">HNR10_003501</name>
</gene>
<keyword evidence="1" id="KW-0472">Membrane</keyword>
<proteinExistence type="predicted"/>
<dbReference type="AlphaFoldDB" id="A0A7Z0EQT9"/>
<comment type="caution">
    <text evidence="2">The sequence shown here is derived from an EMBL/GenBank/DDBJ whole genome shotgun (WGS) entry which is preliminary data.</text>
</comment>
<sequence>MITLIVQDNTGAAVVVGVAGVITAVNASTQRARRLGE</sequence>
<keyword evidence="1" id="KW-1133">Transmembrane helix</keyword>
<reference evidence="2 3" key="1">
    <citation type="submission" date="2020-07" db="EMBL/GenBank/DDBJ databases">
        <title>Sequencing the genomes of 1000 actinobacteria strains.</title>
        <authorList>
            <person name="Klenk H.-P."/>
        </authorList>
    </citation>
    <scope>NUCLEOTIDE SEQUENCE [LARGE SCALE GENOMIC DNA]</scope>
    <source>
        <strain evidence="2 3">DSM 44442</strain>
    </source>
</reference>
<accession>A0A7Z0EQT9</accession>
<dbReference type="Proteomes" id="UP000572051">
    <property type="component" value="Unassembled WGS sequence"/>
</dbReference>
<keyword evidence="1" id="KW-0812">Transmembrane</keyword>
<dbReference type="EMBL" id="JACCFS010000001">
    <property type="protein sequence ID" value="NYJ35620.1"/>
    <property type="molecule type" value="Genomic_DNA"/>
</dbReference>
<evidence type="ECO:0000313" key="2">
    <source>
        <dbReference type="EMBL" id="NYJ35620.1"/>
    </source>
</evidence>
<name>A0A7Z0EQT9_9ACTN</name>
<protein>
    <submittedName>
        <fullName evidence="2">Uncharacterized protein</fullName>
    </submittedName>
</protein>
<feature type="transmembrane region" description="Helical" evidence="1">
    <location>
        <begin position="12"/>
        <end position="29"/>
    </location>
</feature>
<evidence type="ECO:0000313" key="3">
    <source>
        <dbReference type="Proteomes" id="UP000572051"/>
    </source>
</evidence>
<organism evidence="2 3">
    <name type="scientific">Nocardiopsis aegyptia</name>
    <dbReference type="NCBI Taxonomy" id="220378"/>
    <lineage>
        <taxon>Bacteria</taxon>
        <taxon>Bacillati</taxon>
        <taxon>Actinomycetota</taxon>
        <taxon>Actinomycetes</taxon>
        <taxon>Streptosporangiales</taxon>
        <taxon>Nocardiopsidaceae</taxon>
        <taxon>Nocardiopsis</taxon>
    </lineage>
</organism>